<accession>A0A8B8ENP6</accession>
<comment type="similarity">
    <text evidence="4">Belongs to the HAD-like hydrolase superfamily.</text>
</comment>
<dbReference type="NCBIfam" id="TIGR01458">
    <property type="entry name" value="HAD-SF-IIA-hyp3"/>
    <property type="match status" value="1"/>
</dbReference>
<evidence type="ECO:0000256" key="10">
    <source>
        <dbReference type="ARBA" id="ARBA00023242"/>
    </source>
</evidence>
<dbReference type="Gene3D" id="3.40.50.1000">
    <property type="entry name" value="HAD superfamily/HAD-like"/>
    <property type="match status" value="2"/>
</dbReference>
<evidence type="ECO:0000256" key="13">
    <source>
        <dbReference type="ARBA" id="ARBA00047820"/>
    </source>
</evidence>
<keyword evidence="18" id="KW-1185">Reference proteome</keyword>
<evidence type="ECO:0000256" key="12">
    <source>
        <dbReference type="ARBA" id="ARBA00039357"/>
    </source>
</evidence>
<dbReference type="InterPro" id="IPR009071">
    <property type="entry name" value="HMG_box_dom"/>
</dbReference>
<gene>
    <name evidence="19" type="primary">LOC111135611</name>
</gene>
<feature type="DNA-binding region" description="HMG box" evidence="14">
    <location>
        <begin position="187"/>
        <end position="255"/>
    </location>
</feature>
<evidence type="ECO:0000256" key="11">
    <source>
        <dbReference type="ARBA" id="ARBA00037258"/>
    </source>
</evidence>
<dbReference type="Gene3D" id="1.10.30.10">
    <property type="entry name" value="High mobility group box domain"/>
    <property type="match status" value="1"/>
</dbReference>
<organism evidence="18 19">
    <name type="scientific">Crassostrea virginica</name>
    <name type="common">Eastern oyster</name>
    <dbReference type="NCBI Taxonomy" id="6565"/>
    <lineage>
        <taxon>Eukaryota</taxon>
        <taxon>Metazoa</taxon>
        <taxon>Spiralia</taxon>
        <taxon>Lophotrochozoa</taxon>
        <taxon>Mollusca</taxon>
        <taxon>Bivalvia</taxon>
        <taxon>Autobranchia</taxon>
        <taxon>Pteriomorphia</taxon>
        <taxon>Ostreida</taxon>
        <taxon>Ostreoidea</taxon>
        <taxon>Ostreidae</taxon>
        <taxon>Crassostrea</taxon>
    </lineage>
</organism>
<feature type="compositionally biased region" description="Basic and acidic residues" evidence="16">
    <location>
        <begin position="156"/>
        <end position="168"/>
    </location>
</feature>
<dbReference type="GO" id="GO:0005829">
    <property type="term" value="C:cytosol"/>
    <property type="evidence" value="ECO:0007669"/>
    <property type="project" value="TreeGrafter"/>
</dbReference>
<dbReference type="FunFam" id="3.40.50.1000:FF:000051">
    <property type="entry name" value="Phospholysine phosphohistidine inorganic pyrophosphate phosphatase"/>
    <property type="match status" value="1"/>
</dbReference>
<feature type="region of interest" description="Disordered" evidence="16">
    <location>
        <begin position="152"/>
        <end position="179"/>
    </location>
</feature>
<dbReference type="InterPro" id="IPR006355">
    <property type="entry name" value="LHPP/HDHD2"/>
</dbReference>
<keyword evidence="6" id="KW-0963">Cytoplasm</keyword>
<keyword evidence="8" id="KW-0378">Hydrolase</keyword>
<dbReference type="Proteomes" id="UP000694844">
    <property type="component" value="Chromosome 5"/>
</dbReference>
<dbReference type="Pfam" id="PF13242">
    <property type="entry name" value="Hydrolase_like"/>
    <property type="match status" value="1"/>
</dbReference>
<dbReference type="GeneID" id="111135611"/>
<evidence type="ECO:0000256" key="4">
    <source>
        <dbReference type="ARBA" id="ARBA00007958"/>
    </source>
</evidence>
<protein>
    <recommendedName>
        <fullName evidence="12">Phospholysine phosphohistidine inorganic pyrophosphate phosphatase</fullName>
        <ecNumber evidence="5">3.6.1.1</ecNumber>
    </recommendedName>
</protein>
<dbReference type="InterPro" id="IPR036236">
    <property type="entry name" value="Znf_C2H2_sf"/>
</dbReference>
<dbReference type="Pfam" id="PF13344">
    <property type="entry name" value="Hydrolase_6"/>
    <property type="match status" value="1"/>
</dbReference>
<evidence type="ECO:0000256" key="8">
    <source>
        <dbReference type="ARBA" id="ARBA00022801"/>
    </source>
</evidence>
<feature type="coiled-coil region" evidence="15">
    <location>
        <begin position="399"/>
        <end position="447"/>
    </location>
</feature>
<dbReference type="SUPFAM" id="SSF47095">
    <property type="entry name" value="HMG-box"/>
    <property type="match status" value="1"/>
</dbReference>
<evidence type="ECO:0000256" key="5">
    <source>
        <dbReference type="ARBA" id="ARBA00012146"/>
    </source>
</evidence>
<dbReference type="CDD" id="cd07509">
    <property type="entry name" value="HAD_PPase"/>
    <property type="match status" value="1"/>
</dbReference>
<evidence type="ECO:0000256" key="7">
    <source>
        <dbReference type="ARBA" id="ARBA00022723"/>
    </source>
</evidence>
<dbReference type="InterPro" id="IPR006357">
    <property type="entry name" value="HAD-SF_hydro_IIA"/>
</dbReference>
<reference evidence="19" key="1">
    <citation type="submission" date="2025-08" db="UniProtKB">
        <authorList>
            <consortium name="RefSeq"/>
        </authorList>
    </citation>
    <scope>IDENTIFICATION</scope>
    <source>
        <tissue evidence="19">Whole sample</tissue>
    </source>
</reference>
<evidence type="ECO:0000256" key="1">
    <source>
        <dbReference type="ARBA" id="ARBA00001946"/>
    </source>
</evidence>
<evidence type="ECO:0000256" key="9">
    <source>
        <dbReference type="ARBA" id="ARBA00022842"/>
    </source>
</evidence>
<comment type="catalytic activity">
    <reaction evidence="13">
        <text>diphosphate + H2O = 2 phosphate + H(+)</text>
        <dbReference type="Rhea" id="RHEA:24576"/>
        <dbReference type="ChEBI" id="CHEBI:15377"/>
        <dbReference type="ChEBI" id="CHEBI:15378"/>
        <dbReference type="ChEBI" id="CHEBI:33019"/>
        <dbReference type="ChEBI" id="CHEBI:43474"/>
        <dbReference type="EC" id="3.6.1.1"/>
    </reaction>
</comment>
<dbReference type="RefSeq" id="XP_022341545.1">
    <property type="nucleotide sequence ID" value="XM_022485837.1"/>
</dbReference>
<evidence type="ECO:0000256" key="2">
    <source>
        <dbReference type="ARBA" id="ARBA00004123"/>
    </source>
</evidence>
<dbReference type="CDD" id="cd21980">
    <property type="entry name" value="HMG-box_HMG20"/>
    <property type="match status" value="1"/>
</dbReference>
<dbReference type="SUPFAM" id="SSF56784">
    <property type="entry name" value="HAD-like"/>
    <property type="match status" value="1"/>
</dbReference>
<feature type="compositionally biased region" description="Basic residues" evidence="16">
    <location>
        <begin position="169"/>
        <end position="179"/>
    </location>
</feature>
<feature type="region of interest" description="Disordered" evidence="16">
    <location>
        <begin position="333"/>
        <end position="371"/>
    </location>
</feature>
<dbReference type="GO" id="GO:0016791">
    <property type="term" value="F:phosphatase activity"/>
    <property type="evidence" value="ECO:0007669"/>
    <property type="project" value="InterPro"/>
</dbReference>
<name>A0A8B8ENP6_CRAVI</name>
<keyword evidence="15" id="KW-0175">Coiled coil</keyword>
<dbReference type="InterPro" id="IPR036412">
    <property type="entry name" value="HAD-like_sf"/>
</dbReference>
<dbReference type="Gene3D" id="3.30.160.60">
    <property type="entry name" value="Classic Zinc Finger"/>
    <property type="match status" value="1"/>
</dbReference>
<dbReference type="SMART" id="SM00398">
    <property type="entry name" value="HMG"/>
    <property type="match status" value="1"/>
</dbReference>
<evidence type="ECO:0000256" key="15">
    <source>
        <dbReference type="SAM" id="Coils"/>
    </source>
</evidence>
<proteinExistence type="inferred from homology"/>
<keyword evidence="7" id="KW-0479">Metal-binding</keyword>
<keyword evidence="9" id="KW-0460">Magnesium</keyword>
<feature type="domain" description="HMG box" evidence="17">
    <location>
        <begin position="187"/>
        <end position="255"/>
    </location>
</feature>
<comment type="function">
    <text evidence="11">Phosphatase that hydrolyzes imidodiphosphate, 3-phosphohistidine and 6-phospholysine. Has broad substrate specificity and can also hydrolyze inorganic diphosphate, but with lower efficiency.</text>
</comment>
<dbReference type="GO" id="GO:0003677">
    <property type="term" value="F:DNA binding"/>
    <property type="evidence" value="ECO:0007669"/>
    <property type="project" value="UniProtKB-UniRule"/>
</dbReference>
<keyword evidence="14" id="KW-0238">DNA-binding</keyword>
<evidence type="ECO:0000259" key="17">
    <source>
        <dbReference type="PROSITE" id="PS50118"/>
    </source>
</evidence>
<feature type="compositionally biased region" description="Low complexity" evidence="16">
    <location>
        <begin position="357"/>
        <end position="366"/>
    </location>
</feature>
<dbReference type="PROSITE" id="PS50118">
    <property type="entry name" value="HMG_BOX_2"/>
    <property type="match status" value="1"/>
</dbReference>
<dbReference type="KEGG" id="cvn:111135611"/>
<keyword evidence="10 14" id="KW-0539">Nucleus</keyword>
<dbReference type="OrthoDB" id="3213154at2759"/>
<dbReference type="InterPro" id="IPR023214">
    <property type="entry name" value="HAD_sf"/>
</dbReference>
<dbReference type="GO" id="GO:0046872">
    <property type="term" value="F:metal ion binding"/>
    <property type="evidence" value="ECO:0007669"/>
    <property type="project" value="UniProtKB-KW"/>
</dbReference>
<evidence type="ECO:0000256" key="6">
    <source>
        <dbReference type="ARBA" id="ARBA00022490"/>
    </source>
</evidence>
<dbReference type="InterPro" id="IPR036910">
    <property type="entry name" value="HMG_box_dom_sf"/>
</dbReference>
<dbReference type="SUPFAM" id="SSF57667">
    <property type="entry name" value="beta-beta-alpha zinc fingers"/>
    <property type="match status" value="1"/>
</dbReference>
<evidence type="ECO:0000313" key="18">
    <source>
        <dbReference type="Proteomes" id="UP000694844"/>
    </source>
</evidence>
<comment type="cofactor">
    <cofactor evidence="1">
        <name>Mg(2+)</name>
        <dbReference type="ChEBI" id="CHEBI:18420"/>
    </cofactor>
</comment>
<sequence>MEQDILTMTCTVDNAGDGCMADPINTLCQLGETDKTDVLQTPQTAYLITDSNGLVLLETQRGNMFLSVSNEMNNLNYTGISTSPELQGRQLLTASATGSLLTGVQQEGIVDPQGVGVLLGVQTDVGETLDSTDISDTTPEQLLHGTDTCNITVSTSEKDPQKPPEQKKRGGWPKGKRRKIVPNVNAPKAPLTGYVMYAIERRQEIKSSHPELSFPEVTKILGNEWSTLESEKKQKYLLAADEDKKRYMEQLKSFQQSDAYQSVMKKKKGKGFSPGAEVDETFPYSLDEEEGSMNELYCRVCDQYFSSLHNKKEHMFGRQHLQNITGEIQKDMQLQAEQESQELAESSLVSSHLGNESSQSGDGISDSQHEVLGEKTSPVDVTEFINGFLQENLDREFEIKQIKRHYKLIQEENNFLIKQINELKHYQNKLEDELSQYKEINTSLNTQIDRQQTVTMTSWTDRKIKGVLLDISGVLFESGAGVAIGGSVEAVERLKAAGLPVRFCTNETTMTRNMLTEKLHRLGFSMKDEEIFPPIPAVCKVLQKRNLRPHLLVHPTAALDFEGVDTLNPNCVVLGDATTEFTYHNLNKAFQALMAMEKPILFSLGMGRFYKEEDELVLDVGPFAKALEFAADVQTEIVGKPSETFFTSVLDDMGVSAENAVMVGDDIVSDVGGAQACGMLGVQVRTGKFRPQDESHPSVKPNAFADNLLAAVDLILQASK</sequence>
<feature type="compositionally biased region" description="Low complexity" evidence="16">
    <location>
        <begin position="333"/>
        <end position="348"/>
    </location>
</feature>
<evidence type="ECO:0000256" key="14">
    <source>
        <dbReference type="PROSITE-ProRule" id="PRU00267"/>
    </source>
</evidence>
<dbReference type="Pfam" id="PF00505">
    <property type="entry name" value="HMG_box"/>
    <property type="match status" value="1"/>
</dbReference>
<dbReference type="AlphaFoldDB" id="A0A8B8ENP6"/>
<evidence type="ECO:0000256" key="16">
    <source>
        <dbReference type="SAM" id="MobiDB-lite"/>
    </source>
</evidence>
<dbReference type="GO" id="GO:0004427">
    <property type="term" value="F:inorganic diphosphate phosphatase activity"/>
    <property type="evidence" value="ECO:0007669"/>
    <property type="project" value="UniProtKB-EC"/>
</dbReference>
<evidence type="ECO:0000313" key="19">
    <source>
        <dbReference type="RefSeq" id="XP_022341545.1"/>
    </source>
</evidence>
<evidence type="ECO:0000256" key="3">
    <source>
        <dbReference type="ARBA" id="ARBA00004496"/>
    </source>
</evidence>
<dbReference type="PANTHER" id="PTHR19288">
    <property type="entry name" value="4-NITROPHENYLPHOSPHATASE-RELATED"/>
    <property type="match status" value="1"/>
</dbReference>
<comment type="subcellular location">
    <subcellularLocation>
        <location evidence="3">Cytoplasm</location>
    </subcellularLocation>
    <subcellularLocation>
        <location evidence="2">Nucleus</location>
    </subcellularLocation>
</comment>
<dbReference type="GO" id="GO:0005634">
    <property type="term" value="C:nucleus"/>
    <property type="evidence" value="ECO:0007669"/>
    <property type="project" value="UniProtKB-SubCell"/>
</dbReference>
<dbReference type="EC" id="3.6.1.1" evidence="5"/>
<dbReference type="PANTHER" id="PTHR19288:SF44">
    <property type="entry name" value="PHOSPHOLYSINE PHOSPHOHISTIDINE INORGANIC PYROPHOSPHATE PHOSPHATASE"/>
    <property type="match status" value="1"/>
</dbReference>